<dbReference type="PANTHER" id="PTHR40265">
    <property type="entry name" value="BLL2707 PROTEIN"/>
    <property type="match status" value="1"/>
</dbReference>
<organism evidence="2 3">
    <name type="scientific">Aliidongia dinghuensis</name>
    <dbReference type="NCBI Taxonomy" id="1867774"/>
    <lineage>
        <taxon>Bacteria</taxon>
        <taxon>Pseudomonadati</taxon>
        <taxon>Pseudomonadota</taxon>
        <taxon>Alphaproteobacteria</taxon>
        <taxon>Rhodospirillales</taxon>
        <taxon>Dongiaceae</taxon>
        <taxon>Aliidongia</taxon>
    </lineage>
</organism>
<dbReference type="Gene3D" id="3.10.180.10">
    <property type="entry name" value="2,3-Dihydroxybiphenyl 1,2-Dioxygenase, domain 1"/>
    <property type="match status" value="1"/>
</dbReference>
<proteinExistence type="predicted"/>
<comment type="caution">
    <text evidence="2">The sequence shown here is derived from an EMBL/GenBank/DDBJ whole genome shotgun (WGS) entry which is preliminary data.</text>
</comment>
<evidence type="ECO:0000313" key="3">
    <source>
        <dbReference type="Proteomes" id="UP000646365"/>
    </source>
</evidence>
<dbReference type="SUPFAM" id="SSF54593">
    <property type="entry name" value="Glyoxalase/Bleomycin resistance protein/Dihydroxybiphenyl dioxygenase"/>
    <property type="match status" value="1"/>
</dbReference>
<sequence length="283" mass="30033">MRQHIAGIDHCFALVRDLDAASDTYRRLGFTVSPRGTHSAHKGTANHTIMFERDYFELLGVVTPTPANAIQRGLLAAREGLAAIALRTPNVDAAVGELRAAGIRLTDPLEFSRPVALPDGRTAAAAFRTSQFPDGAAPGFHLFCCQHRTPETTWLPELVQHENTACGLDHLTVLSATPHADAEVLGALLDVEPVRETADTVRVDTGTVAIHFVHPVAFAVRHAGLDPDSLPAQGLAALAVRVRSLDAVHETLGAHAVPYTATPAACTVAPHLACGVVVQFVGR</sequence>
<evidence type="ECO:0000313" key="2">
    <source>
        <dbReference type="EMBL" id="GGF06351.1"/>
    </source>
</evidence>
<name>A0A8J2YPY1_9PROT</name>
<reference evidence="2" key="1">
    <citation type="journal article" date="2014" name="Int. J. Syst. Evol. Microbiol.">
        <title>Complete genome sequence of Corynebacterium casei LMG S-19264T (=DSM 44701T), isolated from a smear-ripened cheese.</title>
        <authorList>
            <consortium name="US DOE Joint Genome Institute (JGI-PGF)"/>
            <person name="Walter F."/>
            <person name="Albersmeier A."/>
            <person name="Kalinowski J."/>
            <person name="Ruckert C."/>
        </authorList>
    </citation>
    <scope>NUCLEOTIDE SEQUENCE</scope>
    <source>
        <strain evidence="2">CGMCC 1.15725</strain>
    </source>
</reference>
<feature type="domain" description="VOC" evidence="1">
    <location>
        <begin position="167"/>
        <end position="283"/>
    </location>
</feature>
<dbReference type="EMBL" id="BMJQ01000002">
    <property type="protein sequence ID" value="GGF06351.1"/>
    <property type="molecule type" value="Genomic_DNA"/>
</dbReference>
<dbReference type="Pfam" id="PF13468">
    <property type="entry name" value="Glyoxalase_3"/>
    <property type="match status" value="1"/>
</dbReference>
<dbReference type="InterPro" id="IPR037523">
    <property type="entry name" value="VOC_core"/>
</dbReference>
<dbReference type="PANTHER" id="PTHR40265:SF1">
    <property type="entry name" value="GLYOXALASE-LIKE DOMAIN-CONTAINING PROTEIN"/>
    <property type="match status" value="1"/>
</dbReference>
<keyword evidence="3" id="KW-1185">Reference proteome</keyword>
<accession>A0A8J2YPY1</accession>
<dbReference type="Proteomes" id="UP000646365">
    <property type="component" value="Unassembled WGS sequence"/>
</dbReference>
<dbReference type="InterPro" id="IPR029068">
    <property type="entry name" value="Glyas_Bleomycin-R_OHBP_Dase"/>
</dbReference>
<protein>
    <recommendedName>
        <fullName evidence="1">VOC domain-containing protein</fullName>
    </recommendedName>
</protein>
<evidence type="ECO:0000259" key="1">
    <source>
        <dbReference type="PROSITE" id="PS51819"/>
    </source>
</evidence>
<dbReference type="RefSeq" id="WP_189043087.1">
    <property type="nucleotide sequence ID" value="NZ_BMJQ01000002.1"/>
</dbReference>
<reference evidence="2" key="2">
    <citation type="submission" date="2020-09" db="EMBL/GenBank/DDBJ databases">
        <authorList>
            <person name="Sun Q."/>
            <person name="Zhou Y."/>
        </authorList>
    </citation>
    <scope>NUCLEOTIDE SEQUENCE</scope>
    <source>
        <strain evidence="2">CGMCC 1.15725</strain>
    </source>
</reference>
<dbReference type="InterPro" id="IPR025870">
    <property type="entry name" value="Glyoxalase-like_dom"/>
</dbReference>
<dbReference type="AlphaFoldDB" id="A0A8J2YPY1"/>
<dbReference type="PROSITE" id="PS51819">
    <property type="entry name" value="VOC"/>
    <property type="match status" value="2"/>
</dbReference>
<feature type="domain" description="VOC" evidence="1">
    <location>
        <begin position="7"/>
        <end position="148"/>
    </location>
</feature>
<gene>
    <name evidence="2" type="ORF">GCM10011611_09830</name>
</gene>